<evidence type="ECO:0000256" key="1">
    <source>
        <dbReference type="SAM" id="Phobius"/>
    </source>
</evidence>
<feature type="transmembrane region" description="Helical" evidence="1">
    <location>
        <begin position="137"/>
        <end position="158"/>
    </location>
</feature>
<keyword evidence="1" id="KW-1133">Transmembrane helix</keyword>
<dbReference type="HOGENOM" id="CLU_134818_0_0_2"/>
<dbReference type="KEGG" id="nid:NPIRD3C_0730"/>
<reference evidence="2 3" key="2">
    <citation type="journal article" date="2016" name="ISME J.">
        <title>Physiological and genomic characterization of two novel marine thaumarchaeal strains indicates niche differentiation.</title>
        <authorList>
            <person name="Bayer B."/>
            <person name="Vojvoda J."/>
            <person name="Offre P."/>
            <person name="Alves R.J."/>
            <person name="Elisabeth N.H."/>
            <person name="Garcia J.A."/>
            <person name="Volland J.M."/>
            <person name="Srivastava A."/>
            <person name="Schleper C."/>
            <person name="Herndl G.J."/>
        </authorList>
    </citation>
    <scope>NUCLEOTIDE SEQUENCE [LARGE SCALE GENOMIC DNA]</scope>
    <source>
        <strain evidence="2 3">D3C</strain>
    </source>
</reference>
<evidence type="ECO:0000313" key="3">
    <source>
        <dbReference type="Proteomes" id="UP000032027"/>
    </source>
</evidence>
<reference evidence="2 3" key="3">
    <citation type="journal article" date="2019" name="Int. J. Syst. Evol. Microbiol.">
        <title>Nitrosopumilus adriaticus sp. nov. and Nitrosopumilus piranensis sp. nov., two ammonia-oxidizing archaea from the Adriatic Sea and members of the class Nitrososphaeria.</title>
        <authorList>
            <person name="Bayer B."/>
            <person name="Vojvoda J."/>
            <person name="Reinthaler T."/>
            <person name="Reyes C."/>
            <person name="Pinto M."/>
            <person name="Herndl G.J."/>
        </authorList>
    </citation>
    <scope>NUCLEOTIDE SEQUENCE [LARGE SCALE GENOMIC DNA]</scope>
    <source>
        <strain evidence="2 3">D3C</strain>
    </source>
</reference>
<gene>
    <name evidence="2" type="ORF">NPIRD3C_0730</name>
</gene>
<dbReference type="GeneID" id="41599896"/>
<dbReference type="Proteomes" id="UP000032027">
    <property type="component" value="Chromosome"/>
</dbReference>
<evidence type="ECO:0000313" key="2">
    <source>
        <dbReference type="EMBL" id="AJM91944.1"/>
    </source>
</evidence>
<reference evidence="3" key="1">
    <citation type="submission" date="2015-02" db="EMBL/GenBank/DDBJ databases">
        <title>Characterization of two novel Thaumarchaeota isolated from the Northern Adriatic Sea.</title>
        <authorList>
            <person name="Bayer B."/>
            <person name="Vojvoda J."/>
            <person name="Offre P."/>
            <person name="Srivastava A."/>
            <person name="Elisabeth N."/>
            <person name="Garcia J.A.L."/>
            <person name="Schleper C."/>
            <person name="Herndl G.J."/>
        </authorList>
    </citation>
    <scope>NUCLEOTIDE SEQUENCE [LARGE SCALE GENOMIC DNA]</scope>
    <source>
        <strain evidence="3">D3C</strain>
    </source>
</reference>
<dbReference type="STRING" id="1582439.NPIRD3C_0730"/>
<name>A0A0C5BUR2_9ARCH</name>
<dbReference type="PATRIC" id="fig|1582439.9.peg.747"/>
<proteinExistence type="predicted"/>
<dbReference type="AlphaFoldDB" id="A0A0C5BUR2"/>
<feature type="transmembrane region" description="Helical" evidence="1">
    <location>
        <begin position="7"/>
        <end position="29"/>
    </location>
</feature>
<organism evidence="2 3">
    <name type="scientific">Nitrosopumilus piranensis</name>
    <dbReference type="NCBI Taxonomy" id="1582439"/>
    <lineage>
        <taxon>Archaea</taxon>
        <taxon>Nitrososphaerota</taxon>
        <taxon>Nitrososphaeria</taxon>
        <taxon>Nitrosopumilales</taxon>
        <taxon>Nitrosopumilaceae</taxon>
        <taxon>Nitrosopumilus</taxon>
    </lineage>
</organism>
<keyword evidence="1" id="KW-0472">Membrane</keyword>
<sequence>MQKAGIILVVSGALIVIGLILLAVGNQIILEGVFQGNGIVNSNQDLIISGEFDAESSSVGVFAVQMMEFKENTISAKVLDPFDIEIASKKLDAETIEEEFDIFDTGVYKLIIQSNSDDDVQVFGAIGPLPDAGKKSLSFVSAYVLIIGMVGLVGSAIYRVKNRKKSI</sequence>
<dbReference type="EMBL" id="CP010868">
    <property type="protein sequence ID" value="AJM91944.1"/>
    <property type="molecule type" value="Genomic_DNA"/>
</dbReference>
<accession>A0A0C5BUR2</accession>
<keyword evidence="1" id="KW-0812">Transmembrane</keyword>
<keyword evidence="3" id="KW-1185">Reference proteome</keyword>
<protein>
    <submittedName>
        <fullName evidence="2">Uncharacterized protein</fullName>
    </submittedName>
</protein>
<dbReference type="RefSeq" id="WP_148702872.1">
    <property type="nucleotide sequence ID" value="NZ_CP010868.1"/>
</dbReference>
<dbReference type="OrthoDB" id="11432at2157"/>